<evidence type="ECO:0000259" key="1">
    <source>
        <dbReference type="SMART" id="SM00256"/>
    </source>
</evidence>
<evidence type="ECO:0000313" key="3">
    <source>
        <dbReference type="Proteomes" id="UP001457282"/>
    </source>
</evidence>
<dbReference type="InterPro" id="IPR013187">
    <property type="entry name" value="F-box-assoc_dom_typ3"/>
</dbReference>
<dbReference type="CDD" id="cd22157">
    <property type="entry name" value="F-box_AtFBW1-like"/>
    <property type="match status" value="1"/>
</dbReference>
<dbReference type="Pfam" id="PF08268">
    <property type="entry name" value="FBA_3"/>
    <property type="match status" value="1"/>
</dbReference>
<gene>
    <name evidence="2" type="ORF">M0R45_018826</name>
</gene>
<dbReference type="PANTHER" id="PTHR35546:SF130">
    <property type="entry name" value="EXPRESSED PROTEIN"/>
    <property type="match status" value="1"/>
</dbReference>
<dbReference type="InterPro" id="IPR001810">
    <property type="entry name" value="F-box_dom"/>
</dbReference>
<dbReference type="Proteomes" id="UP001457282">
    <property type="component" value="Unassembled WGS sequence"/>
</dbReference>
<keyword evidence="3" id="KW-1185">Reference proteome</keyword>
<dbReference type="PANTHER" id="PTHR35546">
    <property type="entry name" value="F-BOX PROTEIN INTERACTION DOMAIN PROTEIN-RELATED"/>
    <property type="match status" value="1"/>
</dbReference>
<evidence type="ECO:0000313" key="2">
    <source>
        <dbReference type="EMBL" id="KAK9931553.1"/>
    </source>
</evidence>
<dbReference type="InterPro" id="IPR036047">
    <property type="entry name" value="F-box-like_dom_sf"/>
</dbReference>
<dbReference type="SUPFAM" id="SSF81383">
    <property type="entry name" value="F-box domain"/>
    <property type="match status" value="1"/>
</dbReference>
<name>A0AAW1X3S7_RUBAR</name>
<accession>A0AAW1X3S7</accession>
<sequence>MSVSSSATDIANNEDLLFEILVRLPPKSLLCFKCVSKQWLSLISSPQFIVTHIRFRGTPAPSGLLLNNDYLHTPEFHYVPLTHYNHTELTAPPYLSYLGAPRIKILQSCNGLLLCSSAYQKKDPNYELKYFDDFMQTEDDVLLPDSWHVIPTISNSCSQTRIHYSGFRFYVCNPTTRQFKTLSFPFFQYQILALNLAFDPLHSPYFKIVCVLRKNLDSYILHIYNSETNTWNLSPISFYAPMTIYFRDPVFCRRAIHWYSSQQTSLYFDVDKECLNQMPMPRSLTYGTVRYFGESRGHLHLVMSTTSTLELDVFELEKDYSSWSVRYHINLDAIRVAFRDIYGISSNEFLASVLRIIRAEKEEESEAVIFMFGMDCMIVFCNLRDGTLRKHMGLVPSREAVVHNLKNLHSFTDAFPFIETLSTI</sequence>
<comment type="caution">
    <text evidence="2">The sequence shown here is derived from an EMBL/GenBank/DDBJ whole genome shotgun (WGS) entry which is preliminary data.</text>
</comment>
<dbReference type="Pfam" id="PF00646">
    <property type="entry name" value="F-box"/>
    <property type="match status" value="1"/>
</dbReference>
<dbReference type="InterPro" id="IPR055290">
    <property type="entry name" value="At3g26010-like"/>
</dbReference>
<organism evidence="2 3">
    <name type="scientific">Rubus argutus</name>
    <name type="common">Southern blackberry</name>
    <dbReference type="NCBI Taxonomy" id="59490"/>
    <lineage>
        <taxon>Eukaryota</taxon>
        <taxon>Viridiplantae</taxon>
        <taxon>Streptophyta</taxon>
        <taxon>Embryophyta</taxon>
        <taxon>Tracheophyta</taxon>
        <taxon>Spermatophyta</taxon>
        <taxon>Magnoliopsida</taxon>
        <taxon>eudicotyledons</taxon>
        <taxon>Gunneridae</taxon>
        <taxon>Pentapetalae</taxon>
        <taxon>rosids</taxon>
        <taxon>fabids</taxon>
        <taxon>Rosales</taxon>
        <taxon>Rosaceae</taxon>
        <taxon>Rosoideae</taxon>
        <taxon>Rosoideae incertae sedis</taxon>
        <taxon>Rubus</taxon>
    </lineage>
</organism>
<dbReference type="InterPro" id="IPR017451">
    <property type="entry name" value="F-box-assoc_interact_dom"/>
</dbReference>
<reference evidence="2 3" key="1">
    <citation type="journal article" date="2023" name="G3 (Bethesda)">
        <title>A chromosome-length genome assembly and annotation of blackberry (Rubus argutus, cv. 'Hillquist').</title>
        <authorList>
            <person name="Bruna T."/>
            <person name="Aryal R."/>
            <person name="Dudchenko O."/>
            <person name="Sargent D.J."/>
            <person name="Mead D."/>
            <person name="Buti M."/>
            <person name="Cavallini A."/>
            <person name="Hytonen T."/>
            <person name="Andres J."/>
            <person name="Pham M."/>
            <person name="Weisz D."/>
            <person name="Mascagni F."/>
            <person name="Usai G."/>
            <person name="Natali L."/>
            <person name="Bassil N."/>
            <person name="Fernandez G.E."/>
            <person name="Lomsadze A."/>
            <person name="Armour M."/>
            <person name="Olukolu B."/>
            <person name="Poorten T."/>
            <person name="Britton C."/>
            <person name="Davik J."/>
            <person name="Ashrafi H."/>
            <person name="Aiden E.L."/>
            <person name="Borodovsky M."/>
            <person name="Worthington M."/>
        </authorList>
    </citation>
    <scope>NUCLEOTIDE SEQUENCE [LARGE SCALE GENOMIC DNA]</scope>
    <source>
        <strain evidence="2">PI 553951</strain>
    </source>
</reference>
<dbReference type="EMBL" id="JBEDUW010000004">
    <property type="protein sequence ID" value="KAK9931553.1"/>
    <property type="molecule type" value="Genomic_DNA"/>
</dbReference>
<protein>
    <recommendedName>
        <fullName evidence="1">F-box domain-containing protein</fullName>
    </recommendedName>
</protein>
<proteinExistence type="predicted"/>
<dbReference type="NCBIfam" id="TIGR01640">
    <property type="entry name" value="F_box_assoc_1"/>
    <property type="match status" value="1"/>
</dbReference>
<feature type="domain" description="F-box" evidence="1">
    <location>
        <begin position="12"/>
        <end position="52"/>
    </location>
</feature>
<dbReference type="SMART" id="SM00256">
    <property type="entry name" value="FBOX"/>
    <property type="match status" value="1"/>
</dbReference>
<dbReference type="Gene3D" id="1.20.1280.50">
    <property type="match status" value="1"/>
</dbReference>
<dbReference type="AlphaFoldDB" id="A0AAW1X3S7"/>